<dbReference type="Proteomes" id="UP000648801">
    <property type="component" value="Unassembled WGS sequence"/>
</dbReference>
<name>A0A916S3L7_9BACT</name>
<sequence>MIEKIKNQAPVQGAAARIPINHQVVSVEALLKTCYWFSRDFVCDITQDECGQSIVNLTPKSVCEISLGDAREQFLAQAMDFALRERVAAKTSDVRDLLLAKAFSESGVLEEQPLGVFGDTLEEAKPDGMFKILSNS</sequence>
<organism evidence="1 2">
    <name type="scientific">Edaphobacter acidisoli</name>
    <dbReference type="NCBI Taxonomy" id="2040573"/>
    <lineage>
        <taxon>Bacteria</taxon>
        <taxon>Pseudomonadati</taxon>
        <taxon>Acidobacteriota</taxon>
        <taxon>Terriglobia</taxon>
        <taxon>Terriglobales</taxon>
        <taxon>Acidobacteriaceae</taxon>
        <taxon>Edaphobacter</taxon>
    </lineage>
</organism>
<dbReference type="InterPro" id="IPR023974">
    <property type="entry name" value="HxsD"/>
</dbReference>
<dbReference type="RefSeq" id="WP_188760753.1">
    <property type="nucleotide sequence ID" value="NZ_BMJB01000004.1"/>
</dbReference>
<proteinExistence type="predicted"/>
<dbReference type="AlphaFoldDB" id="A0A916S3L7"/>
<evidence type="ECO:0000313" key="1">
    <source>
        <dbReference type="EMBL" id="GGA80106.1"/>
    </source>
</evidence>
<keyword evidence="2" id="KW-1185">Reference proteome</keyword>
<evidence type="ECO:0000313" key="2">
    <source>
        <dbReference type="Proteomes" id="UP000648801"/>
    </source>
</evidence>
<dbReference type="NCBIfam" id="TIGR03976">
    <property type="entry name" value="chp_LLNDYxLRE"/>
    <property type="match status" value="1"/>
</dbReference>
<gene>
    <name evidence="1" type="ORF">GCM10011507_34210</name>
</gene>
<comment type="caution">
    <text evidence="1">The sequence shown here is derived from an EMBL/GenBank/DDBJ whole genome shotgun (WGS) entry which is preliminary data.</text>
</comment>
<accession>A0A916S3L7</accession>
<evidence type="ECO:0008006" key="3">
    <source>
        <dbReference type="Google" id="ProtNLM"/>
    </source>
</evidence>
<dbReference type="EMBL" id="BMJB01000004">
    <property type="protein sequence ID" value="GGA80106.1"/>
    <property type="molecule type" value="Genomic_DNA"/>
</dbReference>
<protein>
    <recommendedName>
        <fullName evidence="3">His-Xaa-Ser system protein HxsD</fullName>
    </recommendedName>
</protein>
<reference evidence="1" key="2">
    <citation type="submission" date="2020-09" db="EMBL/GenBank/DDBJ databases">
        <authorList>
            <person name="Sun Q."/>
            <person name="Zhou Y."/>
        </authorList>
    </citation>
    <scope>NUCLEOTIDE SEQUENCE</scope>
    <source>
        <strain evidence="1">CGMCC 1.15447</strain>
    </source>
</reference>
<reference evidence="1" key="1">
    <citation type="journal article" date="2014" name="Int. J. Syst. Evol. Microbiol.">
        <title>Complete genome sequence of Corynebacterium casei LMG S-19264T (=DSM 44701T), isolated from a smear-ripened cheese.</title>
        <authorList>
            <consortium name="US DOE Joint Genome Institute (JGI-PGF)"/>
            <person name="Walter F."/>
            <person name="Albersmeier A."/>
            <person name="Kalinowski J."/>
            <person name="Ruckert C."/>
        </authorList>
    </citation>
    <scope>NUCLEOTIDE SEQUENCE</scope>
    <source>
        <strain evidence="1">CGMCC 1.15447</strain>
    </source>
</reference>